<feature type="domain" description="Pre-SET" evidence="12">
    <location>
        <begin position="548"/>
        <end position="610"/>
    </location>
</feature>
<protein>
    <recommendedName>
        <fullName evidence="17">SET domain-containing protein</fullName>
    </recommendedName>
</protein>
<dbReference type="PROSITE" id="PS51015">
    <property type="entry name" value="YDG"/>
    <property type="match status" value="1"/>
</dbReference>
<dbReference type="Proteomes" id="UP000029121">
    <property type="component" value="Unassembled WGS sequence"/>
</dbReference>
<evidence type="ECO:0000256" key="4">
    <source>
        <dbReference type="ARBA" id="ARBA00022679"/>
    </source>
</evidence>
<dbReference type="InterPro" id="IPR001214">
    <property type="entry name" value="SET_dom"/>
</dbReference>
<dbReference type="InterPro" id="IPR025794">
    <property type="entry name" value="H3-K9-MeTrfase_plant"/>
</dbReference>
<dbReference type="InterPro" id="IPR051357">
    <property type="entry name" value="H3K9_HMTase_SUVAR3-9"/>
</dbReference>
<evidence type="ECO:0000256" key="2">
    <source>
        <dbReference type="ARBA" id="ARBA00022454"/>
    </source>
</evidence>
<evidence type="ECO:0000259" key="14">
    <source>
        <dbReference type="PROSITE" id="PS51015"/>
    </source>
</evidence>
<dbReference type="PANTHER" id="PTHR45660:SF18">
    <property type="entry name" value="HISTONE-LYSINE N-METHYLTRANSFERASE, H3 LYSINE-9 SPECIFIC SUVH7-RELATED"/>
    <property type="match status" value="1"/>
</dbReference>
<dbReference type="KEGG" id="crb:17897042"/>
<dbReference type="AlphaFoldDB" id="R0GND2"/>
<evidence type="ECO:0000256" key="9">
    <source>
        <dbReference type="PROSITE-ProRule" id="PRU00358"/>
    </source>
</evidence>
<dbReference type="InterPro" id="IPR003105">
    <property type="entry name" value="SRA_YDG"/>
</dbReference>
<dbReference type="OrthoDB" id="616263at2759"/>
<dbReference type="eggNOG" id="KOG1082">
    <property type="taxonomic scope" value="Eukaryota"/>
</dbReference>
<dbReference type="Pfam" id="PF00856">
    <property type="entry name" value="SET"/>
    <property type="match status" value="1"/>
</dbReference>
<dbReference type="Pfam" id="PF02182">
    <property type="entry name" value="SAD_SRA"/>
    <property type="match status" value="1"/>
</dbReference>
<dbReference type="PROSITE" id="PS50280">
    <property type="entry name" value="SET"/>
    <property type="match status" value="1"/>
</dbReference>
<dbReference type="PROSITE" id="PS51575">
    <property type="entry name" value="SAM_MT43_SUVAR39_2"/>
    <property type="match status" value="1"/>
</dbReference>
<keyword evidence="2" id="KW-0158">Chromosome</keyword>
<evidence type="ECO:0000256" key="1">
    <source>
        <dbReference type="ARBA" id="ARBA00004584"/>
    </source>
</evidence>
<evidence type="ECO:0000256" key="10">
    <source>
        <dbReference type="SAM" id="MobiDB-lite"/>
    </source>
</evidence>
<dbReference type="GO" id="GO:0003690">
    <property type="term" value="F:double-stranded DNA binding"/>
    <property type="evidence" value="ECO:0007669"/>
    <property type="project" value="TreeGrafter"/>
</dbReference>
<dbReference type="SMART" id="SM00466">
    <property type="entry name" value="SRA"/>
    <property type="match status" value="1"/>
</dbReference>
<evidence type="ECO:0000259" key="13">
    <source>
        <dbReference type="PROSITE" id="PS50868"/>
    </source>
</evidence>
<feature type="domain" description="SET" evidence="11">
    <location>
        <begin position="613"/>
        <end position="751"/>
    </location>
</feature>
<dbReference type="SMART" id="SM00317">
    <property type="entry name" value="SET"/>
    <property type="match status" value="1"/>
</dbReference>
<keyword evidence="6" id="KW-0156">Chromatin regulator</keyword>
<evidence type="ECO:0000256" key="5">
    <source>
        <dbReference type="ARBA" id="ARBA00022691"/>
    </source>
</evidence>
<evidence type="ECO:0000256" key="6">
    <source>
        <dbReference type="ARBA" id="ARBA00022853"/>
    </source>
</evidence>
<keyword evidence="5" id="KW-0949">S-adenosyl-L-methionine</keyword>
<proteinExistence type="predicted"/>
<dbReference type="Pfam" id="PF05033">
    <property type="entry name" value="Pre-SET"/>
    <property type="match status" value="1"/>
</dbReference>
<dbReference type="GO" id="GO:0000775">
    <property type="term" value="C:chromosome, centromeric region"/>
    <property type="evidence" value="ECO:0007669"/>
    <property type="project" value="UniProtKB-SubCell"/>
</dbReference>
<accession>R0GND2</accession>
<dbReference type="SUPFAM" id="SSF82199">
    <property type="entry name" value="SET domain"/>
    <property type="match status" value="1"/>
</dbReference>
<feature type="region of interest" description="Disordered" evidence="10">
    <location>
        <begin position="129"/>
        <end position="153"/>
    </location>
</feature>
<dbReference type="PROSITE" id="PS50867">
    <property type="entry name" value="PRE_SET"/>
    <property type="match status" value="1"/>
</dbReference>
<feature type="domain" description="Post-SET" evidence="13">
    <location>
        <begin position="767"/>
        <end position="783"/>
    </location>
</feature>
<dbReference type="Gene3D" id="2.30.280.10">
    <property type="entry name" value="SRA-YDG"/>
    <property type="match status" value="1"/>
</dbReference>
<keyword evidence="16" id="KW-1185">Reference proteome</keyword>
<evidence type="ECO:0000259" key="11">
    <source>
        <dbReference type="PROSITE" id="PS50280"/>
    </source>
</evidence>
<gene>
    <name evidence="15" type="ORF">CARUB_v10011407mg</name>
</gene>
<dbReference type="Gene3D" id="2.170.270.10">
    <property type="entry name" value="SET domain"/>
    <property type="match status" value="1"/>
</dbReference>
<sequence>MDGLTPIKATSVSSFIGYFEDEQVENTSSSTVPPPVLVSPLLSIVPFDASNKGSYDADAGPSTGPIKPKPYNETYSTRAGPLTGPVKSEPYDETCIMNAGGPLPQVIAPLRSVRPIFDINNYSYCEGAGPSSTPKKRGRCDDDETHLPPPLDVTPLRSVRPFYDFNNHSYYAGAGPSSAPTKRGRCDHEETHLPPPLDVTPLQIIRPSDGSNNYSFVSGAGPSTVPEKRRLGRPKGSKNKTSGEKEQKVEVPNVKKVPTKPSNYDSRITEAEIVNGNRDIVESVMMRFDAVRRRFCQLNLQKYILTTAEANCRTMGVQTNKKRRRGTVPGVEIGDIFYFWGEMCLVGLHRQAVAGIDYLTVEDGEVLPLASSVVSSGQYDDDINQPDMLIYSGHGGSKNDVPQDQVMERGNLALQRSYIRNTDVKVILGRSDPYLVDKKIYIYDGLYNVTNIHTSIGKSGCIEFKFKLVRKADQPRTGYAMWKEAESLRTLNMSASRKGFIHEDYSFGNELLPVPVVNEVDEDDKTNPDDFEYITSQHYTDAIPIDSQALGCQNCQEESCTHLSCMCMHKNGGQVPYHKSVLVCRKPMIYECGEDCVCPNDCKNRLVQNGLKLHMEVFKTINRGWGLRSWDPIRAGTFICEFAGVRKTKEAVKDEDHDYLFDSSRVYQKFRWNYEPELVCESIWESVPEVFNLPTQVLISAKEKGNVARFMNHSCLPNVFWQPIEYDGYVRIGLFAMKHILPLTELTYDYGVSSVEKVGEDEILYRGNKICLCGAVKCRGSFG</sequence>
<dbReference type="InterPro" id="IPR036987">
    <property type="entry name" value="SRA-YDG_sf"/>
</dbReference>
<keyword evidence="8" id="KW-0137">Centromere</keyword>
<dbReference type="EMBL" id="KB870805">
    <property type="protein sequence ID" value="EOA37432.1"/>
    <property type="molecule type" value="Genomic_DNA"/>
</dbReference>
<reference evidence="16" key="1">
    <citation type="journal article" date="2013" name="Nat. Genet.">
        <title>The Capsella rubella genome and the genomic consequences of rapid mating system evolution.</title>
        <authorList>
            <person name="Slotte T."/>
            <person name="Hazzouri K.M."/>
            <person name="Agren J.A."/>
            <person name="Koenig D."/>
            <person name="Maumus F."/>
            <person name="Guo Y.L."/>
            <person name="Steige K."/>
            <person name="Platts A.E."/>
            <person name="Escobar J.S."/>
            <person name="Newman L.K."/>
            <person name="Wang W."/>
            <person name="Mandakova T."/>
            <person name="Vello E."/>
            <person name="Smith L.M."/>
            <person name="Henz S.R."/>
            <person name="Steffen J."/>
            <person name="Takuno S."/>
            <person name="Brandvain Y."/>
            <person name="Coop G."/>
            <person name="Andolfatto P."/>
            <person name="Hu T.T."/>
            <person name="Blanchette M."/>
            <person name="Clark R.M."/>
            <person name="Quesneville H."/>
            <person name="Nordborg M."/>
            <person name="Gaut B.S."/>
            <person name="Lysak M.A."/>
            <person name="Jenkins J."/>
            <person name="Grimwood J."/>
            <person name="Chapman J."/>
            <person name="Prochnik S."/>
            <person name="Shu S."/>
            <person name="Rokhsar D."/>
            <person name="Schmutz J."/>
            <person name="Weigel D."/>
            <person name="Wright S.I."/>
        </authorList>
    </citation>
    <scope>NUCLEOTIDE SEQUENCE [LARGE SCALE GENOMIC DNA]</scope>
    <source>
        <strain evidence="16">cv. Monte Gargano</strain>
    </source>
</reference>
<dbReference type="GO" id="GO:0042054">
    <property type="term" value="F:histone methyltransferase activity"/>
    <property type="evidence" value="ECO:0007669"/>
    <property type="project" value="InterPro"/>
</dbReference>
<dbReference type="InterPro" id="IPR046341">
    <property type="entry name" value="SET_dom_sf"/>
</dbReference>
<dbReference type="GO" id="GO:0005634">
    <property type="term" value="C:nucleus"/>
    <property type="evidence" value="ECO:0007669"/>
    <property type="project" value="UniProtKB-SubCell"/>
</dbReference>
<dbReference type="STRING" id="81985.R0GND2"/>
<feature type="region of interest" description="Disordered" evidence="10">
    <location>
        <begin position="55"/>
        <end position="85"/>
    </location>
</feature>
<evidence type="ECO:0000313" key="15">
    <source>
        <dbReference type="EMBL" id="EOA37432.1"/>
    </source>
</evidence>
<evidence type="ECO:0000256" key="3">
    <source>
        <dbReference type="ARBA" id="ARBA00022603"/>
    </source>
</evidence>
<feature type="region of interest" description="Disordered" evidence="10">
    <location>
        <begin position="173"/>
        <end position="263"/>
    </location>
</feature>
<evidence type="ECO:0000259" key="12">
    <source>
        <dbReference type="PROSITE" id="PS50867"/>
    </source>
</evidence>
<keyword evidence="7 9" id="KW-0539">Nucleus</keyword>
<dbReference type="SMART" id="SM00468">
    <property type="entry name" value="PreSET"/>
    <property type="match status" value="1"/>
</dbReference>
<evidence type="ECO:0000256" key="8">
    <source>
        <dbReference type="ARBA" id="ARBA00023328"/>
    </source>
</evidence>
<name>R0GND2_9BRAS</name>
<dbReference type="SUPFAM" id="SSF88697">
    <property type="entry name" value="PUA domain-like"/>
    <property type="match status" value="1"/>
</dbReference>
<dbReference type="InterPro" id="IPR015947">
    <property type="entry name" value="PUA-like_sf"/>
</dbReference>
<dbReference type="GO" id="GO:0032259">
    <property type="term" value="P:methylation"/>
    <property type="evidence" value="ECO:0007669"/>
    <property type="project" value="UniProtKB-KW"/>
</dbReference>
<dbReference type="PROSITE" id="PS50868">
    <property type="entry name" value="POST_SET"/>
    <property type="match status" value="1"/>
</dbReference>
<keyword evidence="3" id="KW-0489">Methyltransferase</keyword>
<comment type="subcellular location">
    <subcellularLocation>
        <location evidence="1">Chromosome</location>
        <location evidence="1">Centromere</location>
    </subcellularLocation>
    <subcellularLocation>
        <location evidence="9">Nucleus</location>
    </subcellularLocation>
</comment>
<dbReference type="PANTHER" id="PTHR45660">
    <property type="entry name" value="HISTONE-LYSINE N-METHYLTRANSFERASE SETMAR"/>
    <property type="match status" value="1"/>
</dbReference>
<keyword evidence="4" id="KW-0808">Transferase</keyword>
<dbReference type="InterPro" id="IPR007728">
    <property type="entry name" value="Pre-SET_dom"/>
</dbReference>
<evidence type="ECO:0000313" key="16">
    <source>
        <dbReference type="Proteomes" id="UP000029121"/>
    </source>
</evidence>
<evidence type="ECO:0008006" key="17">
    <source>
        <dbReference type="Google" id="ProtNLM"/>
    </source>
</evidence>
<dbReference type="GO" id="GO:0008270">
    <property type="term" value="F:zinc ion binding"/>
    <property type="evidence" value="ECO:0007669"/>
    <property type="project" value="InterPro"/>
</dbReference>
<dbReference type="InterPro" id="IPR003616">
    <property type="entry name" value="Post-SET_dom"/>
</dbReference>
<feature type="domain" description="YDG" evidence="14">
    <location>
        <begin position="326"/>
        <end position="470"/>
    </location>
</feature>
<evidence type="ECO:0000256" key="7">
    <source>
        <dbReference type="ARBA" id="ARBA00023242"/>
    </source>
</evidence>
<organism evidence="15 16">
    <name type="scientific">Capsella rubella</name>
    <dbReference type="NCBI Taxonomy" id="81985"/>
    <lineage>
        <taxon>Eukaryota</taxon>
        <taxon>Viridiplantae</taxon>
        <taxon>Streptophyta</taxon>
        <taxon>Embryophyta</taxon>
        <taxon>Tracheophyta</taxon>
        <taxon>Spermatophyta</taxon>
        <taxon>Magnoliopsida</taxon>
        <taxon>eudicotyledons</taxon>
        <taxon>Gunneridae</taxon>
        <taxon>Pentapetalae</taxon>
        <taxon>rosids</taxon>
        <taxon>malvids</taxon>
        <taxon>Brassicales</taxon>
        <taxon>Brassicaceae</taxon>
        <taxon>Camelineae</taxon>
        <taxon>Capsella</taxon>
    </lineage>
</organism>